<dbReference type="Proteomes" id="UP001141422">
    <property type="component" value="Unassembled WGS sequence"/>
</dbReference>
<proteinExistence type="predicted"/>
<organism evidence="1 2">
    <name type="scientific">Methanocorpusculum petauri</name>
    <dbReference type="NCBI Taxonomy" id="3002863"/>
    <lineage>
        <taxon>Archaea</taxon>
        <taxon>Methanobacteriati</taxon>
        <taxon>Methanobacteriota</taxon>
        <taxon>Stenosarchaea group</taxon>
        <taxon>Methanomicrobia</taxon>
        <taxon>Methanomicrobiales</taxon>
        <taxon>Methanocorpusculaceae</taxon>
        <taxon>Methanocorpusculum</taxon>
    </lineage>
</organism>
<reference evidence="1" key="1">
    <citation type="submission" date="2022-12" db="EMBL/GenBank/DDBJ databases">
        <title>Isolation and characterisation of novel Methanocorpusculum spp. from native Australian herbivores indicates the genus is ancestrally host-associated.</title>
        <authorList>
            <person name="Volmer J.G."/>
            <person name="Soo R.M."/>
            <person name="Evans P.N."/>
            <person name="Hoedt E.C."/>
            <person name="Astorga Alsina A.L."/>
            <person name="Woodcroft B.J."/>
            <person name="Tyson G.W."/>
            <person name="Hugenholtz P."/>
            <person name="Morrison M."/>
        </authorList>
    </citation>
    <scope>NUCLEOTIDE SEQUENCE</scope>
    <source>
        <strain evidence="1">MG</strain>
    </source>
</reference>
<dbReference type="EMBL" id="JAPTGB010000027">
    <property type="protein sequence ID" value="MCZ0861510.1"/>
    <property type="molecule type" value="Genomic_DNA"/>
</dbReference>
<keyword evidence="2" id="KW-1185">Reference proteome</keyword>
<comment type="caution">
    <text evidence="1">The sequence shown here is derived from an EMBL/GenBank/DDBJ whole genome shotgun (WGS) entry which is preliminary data.</text>
</comment>
<evidence type="ECO:0000313" key="2">
    <source>
        <dbReference type="Proteomes" id="UP001141422"/>
    </source>
</evidence>
<sequence length="133" mass="14460">MIAMQMVGIAGIAPEVIAELKKGRARTIEFINAQNVISASTVSVGDPIFISTVPHEDLATGDIGIVATVTAASVTMQRISSAVPGVYYEERERLSVRLQVKFACTSHIRKVLEHEYCRVLTVEIAECSCPRAR</sequence>
<name>A0ABT4IK20_9EURY</name>
<accession>A0ABT4IK20</accession>
<dbReference type="RefSeq" id="WP_268925701.1">
    <property type="nucleotide sequence ID" value="NZ_JAPTGB010000027.1"/>
</dbReference>
<dbReference type="InterPro" id="IPR007417">
    <property type="entry name" value="DUF473"/>
</dbReference>
<dbReference type="Pfam" id="PF04322">
    <property type="entry name" value="DUF473"/>
    <property type="match status" value="1"/>
</dbReference>
<protein>
    <submittedName>
        <fullName evidence="1">DUF473 domain-containing protein</fullName>
    </submittedName>
</protein>
<evidence type="ECO:0000313" key="1">
    <source>
        <dbReference type="EMBL" id="MCZ0861510.1"/>
    </source>
</evidence>
<gene>
    <name evidence="1" type="ORF">O0S10_09805</name>
</gene>